<evidence type="ECO:0000256" key="3">
    <source>
        <dbReference type="ARBA" id="ARBA00023082"/>
    </source>
</evidence>
<dbReference type="EMBL" id="AP024484">
    <property type="protein sequence ID" value="BCS85255.1"/>
    <property type="molecule type" value="Genomic_DNA"/>
</dbReference>
<keyword evidence="3" id="KW-0731">Sigma factor</keyword>
<evidence type="ECO:0000313" key="6">
    <source>
        <dbReference type="EMBL" id="BCS85255.1"/>
    </source>
</evidence>
<evidence type="ECO:0000256" key="1">
    <source>
        <dbReference type="ARBA" id="ARBA00010641"/>
    </source>
</evidence>
<dbReference type="CDD" id="cd06171">
    <property type="entry name" value="Sigma70_r4"/>
    <property type="match status" value="1"/>
</dbReference>
<dbReference type="NCBIfam" id="TIGR02937">
    <property type="entry name" value="sigma70-ECF"/>
    <property type="match status" value="1"/>
</dbReference>
<evidence type="ECO:0000259" key="5">
    <source>
        <dbReference type="Pfam" id="PF08281"/>
    </source>
</evidence>
<dbReference type="InterPro" id="IPR013249">
    <property type="entry name" value="RNA_pol_sigma70_r4_t2"/>
</dbReference>
<keyword evidence="4" id="KW-0804">Transcription</keyword>
<feature type="domain" description="RNA polymerase sigma factor 70 region 4 type 2" evidence="5">
    <location>
        <begin position="113"/>
        <end position="156"/>
    </location>
</feature>
<dbReference type="PANTHER" id="PTHR43133:SF46">
    <property type="entry name" value="RNA POLYMERASE SIGMA-70 FACTOR ECF SUBFAMILY"/>
    <property type="match status" value="1"/>
</dbReference>
<dbReference type="InterPro" id="IPR014284">
    <property type="entry name" value="RNA_pol_sigma-70_dom"/>
</dbReference>
<gene>
    <name evidence="6" type="ORF">prwr041_11480</name>
</gene>
<evidence type="ECO:0000256" key="4">
    <source>
        <dbReference type="ARBA" id="ARBA00023163"/>
    </source>
</evidence>
<dbReference type="RefSeq" id="WP_207155409.1">
    <property type="nucleotide sequence ID" value="NZ_AP024484.1"/>
</dbReference>
<name>A0ABN6EH34_9BACT</name>
<dbReference type="InterPro" id="IPR013325">
    <property type="entry name" value="RNA_pol_sigma_r2"/>
</dbReference>
<dbReference type="SUPFAM" id="SSF88659">
    <property type="entry name" value="Sigma3 and sigma4 domains of RNA polymerase sigma factors"/>
    <property type="match status" value="1"/>
</dbReference>
<dbReference type="InterPro" id="IPR039425">
    <property type="entry name" value="RNA_pol_sigma-70-like"/>
</dbReference>
<dbReference type="InterPro" id="IPR013324">
    <property type="entry name" value="RNA_pol_sigma_r3/r4-like"/>
</dbReference>
<comment type="similarity">
    <text evidence="1">Belongs to the sigma-70 factor family. ECF subfamily.</text>
</comment>
<dbReference type="SUPFAM" id="SSF88946">
    <property type="entry name" value="Sigma2 domain of RNA polymerase sigma factors"/>
    <property type="match status" value="1"/>
</dbReference>
<sequence>MHKKEQFEELFRNNYKQMLRLSILIVKDEEDSKDIVSDIFTSIWDGTINPYVDKPQNYLLMCVRNRCIDLLNHKRIKERVCRLLTLESSLPSIAINNDTPDMQRLREMVDTLLTPRDRQVLIMKYERKMKYREISDELNISQVAVYKHLSQALKTLKANFK</sequence>
<keyword evidence="7" id="KW-1185">Reference proteome</keyword>
<dbReference type="InterPro" id="IPR036388">
    <property type="entry name" value="WH-like_DNA-bd_sf"/>
</dbReference>
<dbReference type="PANTHER" id="PTHR43133">
    <property type="entry name" value="RNA POLYMERASE ECF-TYPE SIGMA FACTO"/>
    <property type="match status" value="1"/>
</dbReference>
<protein>
    <submittedName>
        <fullName evidence="6">RNA polymerase sigma-70 factor</fullName>
    </submittedName>
</protein>
<dbReference type="Gene3D" id="1.10.10.10">
    <property type="entry name" value="Winged helix-like DNA-binding domain superfamily/Winged helix DNA-binding domain"/>
    <property type="match status" value="1"/>
</dbReference>
<reference evidence="6 7" key="1">
    <citation type="journal article" date="2022" name="Int. J. Syst. Evol. Microbiol.">
        <title>Prevotella herbatica sp. nov., a plant polysaccharide-decomposing anaerobic bacterium isolated from a methanogenic reactor.</title>
        <authorList>
            <person name="Uek A."/>
            <person name="Tonouchi A."/>
            <person name="Kaku N."/>
            <person name="Ueki K."/>
        </authorList>
    </citation>
    <scope>NUCLEOTIDE SEQUENCE [LARGE SCALE GENOMIC DNA]</scope>
    <source>
        <strain evidence="6 7">WR041</strain>
    </source>
</reference>
<proteinExistence type="inferred from homology"/>
<accession>A0ABN6EH34</accession>
<keyword evidence="2" id="KW-0805">Transcription regulation</keyword>
<dbReference type="Gene3D" id="1.10.1740.10">
    <property type="match status" value="1"/>
</dbReference>
<evidence type="ECO:0000313" key="7">
    <source>
        <dbReference type="Proteomes" id="UP001319045"/>
    </source>
</evidence>
<dbReference type="Pfam" id="PF08281">
    <property type="entry name" value="Sigma70_r4_2"/>
    <property type="match status" value="1"/>
</dbReference>
<dbReference type="Proteomes" id="UP001319045">
    <property type="component" value="Chromosome"/>
</dbReference>
<organism evidence="6 7">
    <name type="scientific">Prevotella herbatica</name>
    <dbReference type="NCBI Taxonomy" id="2801997"/>
    <lineage>
        <taxon>Bacteria</taxon>
        <taxon>Pseudomonadati</taxon>
        <taxon>Bacteroidota</taxon>
        <taxon>Bacteroidia</taxon>
        <taxon>Bacteroidales</taxon>
        <taxon>Prevotellaceae</taxon>
        <taxon>Prevotella</taxon>
    </lineage>
</organism>
<evidence type="ECO:0000256" key="2">
    <source>
        <dbReference type="ARBA" id="ARBA00023015"/>
    </source>
</evidence>